<dbReference type="InParanoid" id="C3ZVD4"/>
<proteinExistence type="predicted"/>
<dbReference type="AlphaFoldDB" id="C3ZVD4"/>
<name>C3ZVD4_BRAFL</name>
<reference evidence="1" key="1">
    <citation type="journal article" date="2008" name="Nature">
        <title>The amphioxus genome and the evolution of the chordate karyotype.</title>
        <authorList>
            <consortium name="US DOE Joint Genome Institute (JGI-PGF)"/>
            <person name="Putnam N.H."/>
            <person name="Butts T."/>
            <person name="Ferrier D.E.K."/>
            <person name="Furlong R.F."/>
            <person name="Hellsten U."/>
            <person name="Kawashima T."/>
            <person name="Robinson-Rechavi M."/>
            <person name="Shoguchi E."/>
            <person name="Terry A."/>
            <person name="Yu J.-K."/>
            <person name="Benito-Gutierrez E.L."/>
            <person name="Dubchak I."/>
            <person name="Garcia-Fernandez J."/>
            <person name="Gibson-Brown J.J."/>
            <person name="Grigoriev I.V."/>
            <person name="Horton A.C."/>
            <person name="de Jong P.J."/>
            <person name="Jurka J."/>
            <person name="Kapitonov V.V."/>
            <person name="Kohara Y."/>
            <person name="Kuroki Y."/>
            <person name="Lindquist E."/>
            <person name="Lucas S."/>
            <person name="Osoegawa K."/>
            <person name="Pennacchio L.A."/>
            <person name="Salamov A.A."/>
            <person name="Satou Y."/>
            <person name="Sauka-Spengler T."/>
            <person name="Schmutz J."/>
            <person name="Shin-I T."/>
            <person name="Toyoda A."/>
            <person name="Bronner-Fraser M."/>
            <person name="Fujiyama A."/>
            <person name="Holland L.Z."/>
            <person name="Holland P.W.H."/>
            <person name="Satoh N."/>
            <person name="Rokhsar D.S."/>
        </authorList>
    </citation>
    <scope>NUCLEOTIDE SEQUENCE [LARGE SCALE GENOMIC DNA]</scope>
    <source>
        <strain evidence="1">S238N-H82</strain>
        <tissue evidence="1">Testes</tissue>
    </source>
</reference>
<organism>
    <name type="scientific">Branchiostoma floridae</name>
    <name type="common">Florida lancelet</name>
    <name type="synonym">Amphioxus</name>
    <dbReference type="NCBI Taxonomy" id="7739"/>
    <lineage>
        <taxon>Eukaryota</taxon>
        <taxon>Metazoa</taxon>
        <taxon>Chordata</taxon>
        <taxon>Cephalochordata</taxon>
        <taxon>Leptocardii</taxon>
        <taxon>Amphioxiformes</taxon>
        <taxon>Branchiostomatidae</taxon>
        <taxon>Branchiostoma</taxon>
    </lineage>
</organism>
<protein>
    <submittedName>
        <fullName evidence="1">Uncharacterized protein</fullName>
    </submittedName>
</protein>
<dbReference type="EMBL" id="GG666689">
    <property type="protein sequence ID" value="EEN43455.1"/>
    <property type="molecule type" value="Genomic_DNA"/>
</dbReference>
<accession>C3ZVD4</accession>
<gene>
    <name evidence="1" type="ORF">BRAFLDRAFT_100126</name>
</gene>
<evidence type="ECO:0000313" key="1">
    <source>
        <dbReference type="EMBL" id="EEN43455.1"/>
    </source>
</evidence>
<sequence length="188" mass="20899">MEELVNLFNVGHRKANGRKVCKGVCKSKDNRTAPEIPGGGNLALSETDRVTLQELVDYRLHPEAVKRQRKTMNTNRAEAFHNRVLKAVPKSMTFKRNYAGRVHVAGLAHSLGSAAAINFVNEYQGASHPHGSPGLAALEAIDEEEAYQRKRKQSIKYKGGVHIPGATYYLGGRKLHLPRRQFDQSTID</sequence>